<evidence type="ECO:0000313" key="10">
    <source>
        <dbReference type="Proteomes" id="UP000039046"/>
    </source>
</evidence>
<comment type="subcellular location">
    <subcellularLocation>
        <location evidence="1">Membrane</location>
        <topology evidence="1">Multi-pass membrane protein</topology>
    </subcellularLocation>
</comment>
<feature type="transmembrane region" description="Helical" evidence="7">
    <location>
        <begin position="121"/>
        <end position="143"/>
    </location>
</feature>
<dbReference type="STRING" id="1531966.A0A0A1SRQ7"/>
<keyword evidence="5 7" id="KW-0472">Membrane</keyword>
<evidence type="ECO:0000256" key="1">
    <source>
        <dbReference type="ARBA" id="ARBA00004141"/>
    </source>
</evidence>
<dbReference type="FunFam" id="1.20.1740.10:FF:000039">
    <property type="entry name" value="Neutral amino acid transporter (Eurofung)"/>
    <property type="match status" value="1"/>
</dbReference>
<dbReference type="AlphaFoldDB" id="A0A0A1SRQ7"/>
<feature type="transmembrane region" description="Helical" evidence="7">
    <location>
        <begin position="295"/>
        <end position="315"/>
    </location>
</feature>
<comment type="similarity">
    <text evidence="2">Belongs to the amino acid/polyamine transporter 2 family.</text>
</comment>
<feature type="transmembrane region" description="Helical" evidence="7">
    <location>
        <begin position="206"/>
        <end position="226"/>
    </location>
</feature>
<dbReference type="PANTHER" id="PTHR22950">
    <property type="entry name" value="AMINO ACID TRANSPORTER"/>
    <property type="match status" value="1"/>
</dbReference>
<accession>A0A0A1SRQ7</accession>
<evidence type="ECO:0000256" key="4">
    <source>
        <dbReference type="ARBA" id="ARBA00022989"/>
    </source>
</evidence>
<dbReference type="OrthoDB" id="294730at2759"/>
<dbReference type="Pfam" id="PF01490">
    <property type="entry name" value="Aa_trans"/>
    <property type="match status" value="1"/>
</dbReference>
<dbReference type="GO" id="GO:0015179">
    <property type="term" value="F:L-amino acid transmembrane transporter activity"/>
    <property type="evidence" value="ECO:0007669"/>
    <property type="project" value="TreeGrafter"/>
</dbReference>
<feature type="transmembrane region" description="Helical" evidence="7">
    <location>
        <begin position="369"/>
        <end position="388"/>
    </location>
</feature>
<evidence type="ECO:0000256" key="3">
    <source>
        <dbReference type="ARBA" id="ARBA00022692"/>
    </source>
</evidence>
<feature type="transmembrane region" description="Helical" evidence="7">
    <location>
        <begin position="164"/>
        <end position="186"/>
    </location>
</feature>
<feature type="transmembrane region" description="Helical" evidence="7">
    <location>
        <begin position="93"/>
        <end position="115"/>
    </location>
</feature>
<gene>
    <name evidence="9" type="ORF">VHEMI00908</name>
</gene>
<keyword evidence="4 7" id="KW-1133">Transmembrane helix</keyword>
<feature type="compositionally biased region" description="Basic and acidic residues" evidence="6">
    <location>
        <begin position="1"/>
        <end position="10"/>
    </location>
</feature>
<sequence length="527" mass="58235">MSEKSKERDYNSSNDLPPIYARTTNGSAKSARMAAMFGGKGVEIGPRIIPVPDYLKSDDDDSEETSSAILDRQLAAEDGASIQYRTCSWQKTAALLFSEYICLAIMSFPWSYSILGLVPGIILTVVVAGLVLYTSLILWQFCLRHPEVRDVCDIGQTLFTFKQFPWLGVFAWWATAVMFILNNTFIQALHVLVGAEYLNTMTASDFIGGCRTVEFSVIVTVICWLASLPRTFSMMSKLGTASAIFTFISVVLATIFVAIQGPPAHFDLEGKGPDPYGAVIFNIIPEKGTTWVNGMAAFLNISYTFIGQITLPSFIAEMRDPREFPKALWACTIAEIAVFSVVGGVMYAYTGQYVTAPAFGSLHEGYKKISFSFMIPTLIFLGCLYASVTARFVFFRMFRNSRHLSDHTVVGWSAWTGILLVTWIVAFVISQVIPFFNSLLAVMSSLFDSWFGFIFWGVAFFRMRSADEKAKRRRNAALDILSVSLNVIIILTGVMFLTLGTAASVIGIIDEFKSGVKKVFSCASNAI</sequence>
<dbReference type="PANTHER" id="PTHR22950:SF20">
    <property type="entry name" value="AMINO ACID TRANSPORTER (EUROFUNG)"/>
    <property type="match status" value="1"/>
</dbReference>
<dbReference type="GO" id="GO:0016020">
    <property type="term" value="C:membrane"/>
    <property type="evidence" value="ECO:0007669"/>
    <property type="project" value="UniProtKB-SubCell"/>
</dbReference>
<name>A0A0A1SRQ7_9HYPO</name>
<evidence type="ECO:0000313" key="9">
    <source>
        <dbReference type="EMBL" id="CEJ80741.1"/>
    </source>
</evidence>
<feature type="transmembrane region" description="Helical" evidence="7">
    <location>
        <begin position="409"/>
        <end position="433"/>
    </location>
</feature>
<feature type="transmembrane region" description="Helical" evidence="7">
    <location>
        <begin position="238"/>
        <end position="259"/>
    </location>
</feature>
<evidence type="ECO:0000259" key="8">
    <source>
        <dbReference type="Pfam" id="PF01490"/>
    </source>
</evidence>
<feature type="transmembrane region" description="Helical" evidence="7">
    <location>
        <begin position="483"/>
        <end position="509"/>
    </location>
</feature>
<protein>
    <submittedName>
        <fullName evidence="9">Putative Amino acid transporter, transmembrane</fullName>
    </submittedName>
</protein>
<feature type="transmembrane region" description="Helical" evidence="7">
    <location>
        <begin position="439"/>
        <end position="462"/>
    </location>
</feature>
<organism evidence="9 10">
    <name type="scientific">[Torrubiella] hemipterigena</name>
    <dbReference type="NCBI Taxonomy" id="1531966"/>
    <lineage>
        <taxon>Eukaryota</taxon>
        <taxon>Fungi</taxon>
        <taxon>Dikarya</taxon>
        <taxon>Ascomycota</taxon>
        <taxon>Pezizomycotina</taxon>
        <taxon>Sordariomycetes</taxon>
        <taxon>Hypocreomycetidae</taxon>
        <taxon>Hypocreales</taxon>
        <taxon>Clavicipitaceae</taxon>
        <taxon>Clavicipitaceae incertae sedis</taxon>
        <taxon>'Torrubiella' clade</taxon>
    </lineage>
</organism>
<feature type="transmembrane region" description="Helical" evidence="7">
    <location>
        <begin position="327"/>
        <end position="349"/>
    </location>
</feature>
<keyword evidence="3 7" id="KW-0812">Transmembrane</keyword>
<reference evidence="9 10" key="1">
    <citation type="journal article" date="2015" name="Genome Announc.">
        <title>Draft Genome Sequence and Gene Annotation of the Entomopathogenic Fungus Verticillium hemipterigenum.</title>
        <authorList>
            <person name="Horn F."/>
            <person name="Habel A."/>
            <person name="Scharf D.H."/>
            <person name="Dworschak J."/>
            <person name="Brakhage A.A."/>
            <person name="Guthke R."/>
            <person name="Hertweck C."/>
            <person name="Linde J."/>
        </authorList>
    </citation>
    <scope>NUCLEOTIDE SEQUENCE [LARGE SCALE GENOMIC DNA]</scope>
</reference>
<dbReference type="EMBL" id="CDHN01000001">
    <property type="protein sequence ID" value="CEJ80741.1"/>
    <property type="molecule type" value="Genomic_DNA"/>
</dbReference>
<dbReference type="InterPro" id="IPR013057">
    <property type="entry name" value="AA_transpt_TM"/>
</dbReference>
<feature type="domain" description="Amino acid transporter transmembrane" evidence="8">
    <location>
        <begin position="86"/>
        <end position="504"/>
    </location>
</feature>
<evidence type="ECO:0000256" key="2">
    <source>
        <dbReference type="ARBA" id="ARBA00008066"/>
    </source>
</evidence>
<evidence type="ECO:0000256" key="7">
    <source>
        <dbReference type="SAM" id="Phobius"/>
    </source>
</evidence>
<evidence type="ECO:0000256" key="5">
    <source>
        <dbReference type="ARBA" id="ARBA00023136"/>
    </source>
</evidence>
<proteinExistence type="inferred from homology"/>
<feature type="region of interest" description="Disordered" evidence="6">
    <location>
        <begin position="1"/>
        <end position="28"/>
    </location>
</feature>
<dbReference type="Proteomes" id="UP000039046">
    <property type="component" value="Unassembled WGS sequence"/>
</dbReference>
<dbReference type="Gene3D" id="1.20.1740.10">
    <property type="entry name" value="Amino acid/polyamine transporter I"/>
    <property type="match status" value="1"/>
</dbReference>
<evidence type="ECO:0000256" key="6">
    <source>
        <dbReference type="SAM" id="MobiDB-lite"/>
    </source>
</evidence>
<keyword evidence="10" id="KW-1185">Reference proteome</keyword>